<dbReference type="PANTHER" id="PTHR41302">
    <property type="entry name" value="PRESPORE-SPECIFIC TRANSCRIPTIONAL REGULATOR RSFA-RELATED"/>
    <property type="match status" value="1"/>
</dbReference>
<organism evidence="5 6">
    <name type="scientific">Metabacillus endolithicus</name>
    <dbReference type="NCBI Taxonomy" id="1535204"/>
    <lineage>
        <taxon>Bacteria</taxon>
        <taxon>Bacillati</taxon>
        <taxon>Bacillota</taxon>
        <taxon>Bacilli</taxon>
        <taxon>Bacillales</taxon>
        <taxon>Bacillaceae</taxon>
        <taxon>Metabacillus</taxon>
    </lineage>
</organism>
<dbReference type="SMART" id="SM00717">
    <property type="entry name" value="SANT"/>
    <property type="match status" value="1"/>
</dbReference>
<evidence type="ECO:0000313" key="5">
    <source>
        <dbReference type="EMBL" id="MFD2213847.1"/>
    </source>
</evidence>
<keyword evidence="1" id="KW-0175">Coiled coil</keyword>
<dbReference type="SUPFAM" id="SSF46689">
    <property type="entry name" value="Homeodomain-like"/>
    <property type="match status" value="1"/>
</dbReference>
<evidence type="ECO:0000313" key="6">
    <source>
        <dbReference type="Proteomes" id="UP001597318"/>
    </source>
</evidence>
<accession>A0ABW5BUL1</accession>
<dbReference type="PROSITE" id="PS51294">
    <property type="entry name" value="HTH_MYB"/>
    <property type="match status" value="1"/>
</dbReference>
<dbReference type="InterPro" id="IPR014243">
    <property type="entry name" value="RsfA-like"/>
</dbReference>
<reference evidence="6" key="1">
    <citation type="journal article" date="2019" name="Int. J. Syst. Evol. Microbiol.">
        <title>The Global Catalogue of Microorganisms (GCM) 10K type strain sequencing project: providing services to taxonomists for standard genome sequencing and annotation.</title>
        <authorList>
            <consortium name="The Broad Institute Genomics Platform"/>
            <consortium name="The Broad Institute Genome Sequencing Center for Infectious Disease"/>
            <person name="Wu L."/>
            <person name="Ma J."/>
        </authorList>
    </citation>
    <scope>NUCLEOTIDE SEQUENCE [LARGE SCALE GENOMIC DNA]</scope>
    <source>
        <strain evidence="6">CGMCC 1.15474</strain>
    </source>
</reference>
<protein>
    <submittedName>
        <fullName evidence="5">Myb-like DNA-binding domain-containing protein</fullName>
    </submittedName>
</protein>
<dbReference type="Gene3D" id="1.10.10.60">
    <property type="entry name" value="Homeodomain-like"/>
    <property type="match status" value="1"/>
</dbReference>
<gene>
    <name evidence="5" type="ORF">ACFSKK_09170</name>
</gene>
<feature type="coiled-coil region" evidence="1">
    <location>
        <begin position="122"/>
        <end position="184"/>
    </location>
</feature>
<evidence type="ECO:0000256" key="1">
    <source>
        <dbReference type="SAM" id="Coils"/>
    </source>
</evidence>
<feature type="region of interest" description="Disordered" evidence="2">
    <location>
        <begin position="70"/>
        <end position="92"/>
    </location>
</feature>
<dbReference type="PANTHER" id="PTHR41302:SF2">
    <property type="entry name" value="PRESPORE SPECIFIC TRANSCRIPTIONAL ACTIVATOR RSFA"/>
    <property type="match status" value="1"/>
</dbReference>
<dbReference type="InterPro" id="IPR017930">
    <property type="entry name" value="Myb_dom"/>
</dbReference>
<comment type="caution">
    <text evidence="5">The sequence shown here is derived from an EMBL/GenBank/DDBJ whole genome shotgun (WGS) entry which is preliminary data.</text>
</comment>
<feature type="domain" description="HTH myb-type" evidence="4">
    <location>
        <begin position="1"/>
        <end position="60"/>
    </location>
</feature>
<dbReference type="PROSITE" id="PS50090">
    <property type="entry name" value="MYB_LIKE"/>
    <property type="match status" value="1"/>
</dbReference>
<keyword evidence="6" id="KW-1185">Reference proteome</keyword>
<dbReference type="Pfam" id="PF13921">
    <property type="entry name" value="Myb_DNA-bind_6"/>
    <property type="match status" value="1"/>
</dbReference>
<feature type="domain" description="Myb-like" evidence="3">
    <location>
        <begin position="1"/>
        <end position="56"/>
    </location>
</feature>
<dbReference type="InterPro" id="IPR001005">
    <property type="entry name" value="SANT/Myb"/>
</dbReference>
<dbReference type="Proteomes" id="UP001597318">
    <property type="component" value="Unassembled WGS sequence"/>
</dbReference>
<proteinExistence type="predicted"/>
<evidence type="ECO:0000256" key="2">
    <source>
        <dbReference type="SAM" id="MobiDB-lite"/>
    </source>
</evidence>
<dbReference type="InterPro" id="IPR009057">
    <property type="entry name" value="Homeodomain-like_sf"/>
</dbReference>
<dbReference type="RefSeq" id="WP_247344707.1">
    <property type="nucleotide sequence ID" value="NZ_CP095550.1"/>
</dbReference>
<name>A0ABW5BUL1_9BACI</name>
<evidence type="ECO:0000259" key="3">
    <source>
        <dbReference type="PROSITE" id="PS50090"/>
    </source>
</evidence>
<sequence length="195" mass="23328">MKNRHDAWTQEEDRLLAKTVVNHIKDGSTQTAAFNEISDKINRTPAACSYRWNAEVRKEYVNDIELAKKKHKENKRKYNQHNNKTTSKKPKEDPNIFERAKTIQTQSEFININDCIIYLNQLNNLPESNTALKEENNHLQKEKQALYKKNKELVDRYKKLTERKHKLEEEYKVLMILIQHAQNTSEEELKKEYYH</sequence>
<feature type="compositionally biased region" description="Basic residues" evidence="2">
    <location>
        <begin position="70"/>
        <end position="79"/>
    </location>
</feature>
<dbReference type="EMBL" id="JBHUIK010000002">
    <property type="protein sequence ID" value="MFD2213847.1"/>
    <property type="molecule type" value="Genomic_DNA"/>
</dbReference>
<evidence type="ECO:0000259" key="4">
    <source>
        <dbReference type="PROSITE" id="PS51294"/>
    </source>
</evidence>